<name>A0A1B8SK47_9MYCO</name>
<dbReference type="AlphaFoldDB" id="A0A1B8SK47"/>
<dbReference type="Proteomes" id="UP000092668">
    <property type="component" value="Unassembled WGS sequence"/>
</dbReference>
<accession>A0A1B8SK47</accession>
<evidence type="ECO:0000256" key="1">
    <source>
        <dbReference type="SAM" id="MobiDB-lite"/>
    </source>
</evidence>
<sequence>MDVTDPITEPGDYYWRDVHLPTSGYANWYNARTGRHWTDPSLITNAYGQWLKDYVTGKASWSDMPVPQGASIPPRPGG</sequence>
<dbReference type="EMBL" id="LFOE01000003">
    <property type="protein sequence ID" value="OBY33098.1"/>
    <property type="molecule type" value="Genomic_DNA"/>
</dbReference>
<comment type="caution">
    <text evidence="2">The sequence shown here is derived from an EMBL/GenBank/DDBJ whole genome shotgun (WGS) entry which is preliminary data.</text>
</comment>
<gene>
    <name evidence="2" type="ORF">ACT18_04550</name>
</gene>
<evidence type="ECO:0000313" key="2">
    <source>
        <dbReference type="EMBL" id="OBY33098.1"/>
    </source>
</evidence>
<protein>
    <submittedName>
        <fullName evidence="2">Uncharacterized protein</fullName>
    </submittedName>
</protein>
<organism evidence="2 3">
    <name type="scientific">Mycolicibacter kumamotonensis</name>
    <dbReference type="NCBI Taxonomy" id="354243"/>
    <lineage>
        <taxon>Bacteria</taxon>
        <taxon>Bacillati</taxon>
        <taxon>Actinomycetota</taxon>
        <taxon>Actinomycetes</taxon>
        <taxon>Mycobacteriales</taxon>
        <taxon>Mycobacteriaceae</taxon>
        <taxon>Mycolicibacter</taxon>
    </lineage>
</organism>
<keyword evidence="3" id="KW-1185">Reference proteome</keyword>
<reference evidence="2 3" key="1">
    <citation type="submission" date="2015-06" db="EMBL/GenBank/DDBJ databases">
        <title>Genome sequence of Mycobacterium kumamotonense strain Roo.</title>
        <authorList>
            <person name="Greninger A.L."/>
            <person name="Cunningham G."/>
            <person name="Miller S."/>
        </authorList>
    </citation>
    <scope>NUCLEOTIDE SEQUENCE [LARGE SCALE GENOMIC DNA]</scope>
    <source>
        <strain evidence="2 3">Roo</strain>
    </source>
</reference>
<feature type="region of interest" description="Disordered" evidence="1">
    <location>
        <begin position="59"/>
        <end position="78"/>
    </location>
</feature>
<proteinExistence type="predicted"/>
<evidence type="ECO:0000313" key="3">
    <source>
        <dbReference type="Proteomes" id="UP000092668"/>
    </source>
</evidence>